<name>A0A9N9GBH7_9GLOM</name>
<dbReference type="OrthoDB" id="2426996at2759"/>
<dbReference type="Proteomes" id="UP000789706">
    <property type="component" value="Unassembled WGS sequence"/>
</dbReference>
<organism evidence="1 2">
    <name type="scientific">Diversispora eburnea</name>
    <dbReference type="NCBI Taxonomy" id="1213867"/>
    <lineage>
        <taxon>Eukaryota</taxon>
        <taxon>Fungi</taxon>
        <taxon>Fungi incertae sedis</taxon>
        <taxon>Mucoromycota</taxon>
        <taxon>Glomeromycotina</taxon>
        <taxon>Glomeromycetes</taxon>
        <taxon>Diversisporales</taxon>
        <taxon>Diversisporaceae</taxon>
        <taxon>Diversispora</taxon>
    </lineage>
</organism>
<gene>
    <name evidence="1" type="ORF">DEBURN_LOCUS9029</name>
</gene>
<proteinExistence type="predicted"/>
<dbReference type="EMBL" id="CAJVPK010001539">
    <property type="protein sequence ID" value="CAG8590437.1"/>
    <property type="molecule type" value="Genomic_DNA"/>
</dbReference>
<keyword evidence="2" id="KW-1185">Reference proteome</keyword>
<comment type="caution">
    <text evidence="1">The sequence shown here is derived from an EMBL/GenBank/DDBJ whole genome shotgun (WGS) entry which is preliminary data.</text>
</comment>
<evidence type="ECO:0000313" key="1">
    <source>
        <dbReference type="EMBL" id="CAG8590437.1"/>
    </source>
</evidence>
<evidence type="ECO:0000313" key="2">
    <source>
        <dbReference type="Proteomes" id="UP000789706"/>
    </source>
</evidence>
<reference evidence="1" key="1">
    <citation type="submission" date="2021-06" db="EMBL/GenBank/DDBJ databases">
        <authorList>
            <person name="Kallberg Y."/>
            <person name="Tangrot J."/>
            <person name="Rosling A."/>
        </authorList>
    </citation>
    <scope>NUCLEOTIDE SEQUENCE</scope>
    <source>
        <strain evidence="1">AZ414A</strain>
    </source>
</reference>
<sequence length="251" mass="29177">DEMNQNLYNMFEVPEAGTSFLSELSVDDTYFQRIEQDLKEALQPDERQNTIILEEITTIPELAKAIDNYLDNPRTDRRILINQIKRATQQIQRDLRQTDLDNVLNDLNLRTIAYNNKRTTCKEDLHKFLIQFRAEIEGREIDIADAAGDPPTRKDHAKGLLRGCMRGTILEWFDKNITTKQNFELYNLLDNIAQSTIQLVARYTAVQLDTQALYEANGCAVECDYQKFEKHGFICQDAVDFYLPLFNKSRV</sequence>
<accession>A0A9N9GBH7</accession>
<feature type="non-terminal residue" evidence="1">
    <location>
        <position position="1"/>
    </location>
</feature>
<protein>
    <submittedName>
        <fullName evidence="1">7964_t:CDS:1</fullName>
    </submittedName>
</protein>
<dbReference type="AlphaFoldDB" id="A0A9N9GBH7"/>